<dbReference type="GeneID" id="36599991"/>
<feature type="domain" description="Heme haloperoxidase family profile" evidence="9">
    <location>
        <begin position="19"/>
        <end position="232"/>
    </location>
</feature>
<evidence type="ECO:0000256" key="6">
    <source>
        <dbReference type="ARBA" id="ARBA00023004"/>
    </source>
</evidence>
<dbReference type="InterPro" id="IPR036851">
    <property type="entry name" value="Chloroperoxidase-like_sf"/>
</dbReference>
<dbReference type="OrthoDB" id="407298at2759"/>
<evidence type="ECO:0000256" key="1">
    <source>
        <dbReference type="ARBA" id="ARBA00001970"/>
    </source>
</evidence>
<evidence type="ECO:0000313" key="10">
    <source>
        <dbReference type="EMBL" id="PTB61878.1"/>
    </source>
</evidence>
<dbReference type="GO" id="GO:0004601">
    <property type="term" value="F:peroxidase activity"/>
    <property type="evidence" value="ECO:0007669"/>
    <property type="project" value="UniProtKB-KW"/>
</dbReference>
<evidence type="ECO:0000256" key="7">
    <source>
        <dbReference type="ARBA" id="ARBA00025795"/>
    </source>
</evidence>
<keyword evidence="11" id="KW-1185">Reference proteome</keyword>
<dbReference type="Pfam" id="PF01328">
    <property type="entry name" value="Peroxidase_2"/>
    <property type="match status" value="1"/>
</dbReference>
<organism evidence="10 11">
    <name type="scientific">Trichoderma citrinoviride</name>
    <dbReference type="NCBI Taxonomy" id="58853"/>
    <lineage>
        <taxon>Eukaryota</taxon>
        <taxon>Fungi</taxon>
        <taxon>Dikarya</taxon>
        <taxon>Ascomycota</taxon>
        <taxon>Pezizomycotina</taxon>
        <taxon>Sordariomycetes</taxon>
        <taxon>Hypocreomycetidae</taxon>
        <taxon>Hypocreales</taxon>
        <taxon>Hypocreaceae</taxon>
        <taxon>Trichoderma</taxon>
    </lineage>
</organism>
<evidence type="ECO:0000256" key="5">
    <source>
        <dbReference type="ARBA" id="ARBA00023002"/>
    </source>
</evidence>
<comment type="similarity">
    <text evidence="7">Belongs to the chloroperoxidase family.</text>
</comment>
<feature type="chain" id="PRO_5015600124" evidence="8">
    <location>
        <begin position="17"/>
        <end position="268"/>
    </location>
</feature>
<dbReference type="Proteomes" id="UP000241546">
    <property type="component" value="Unassembled WGS sequence"/>
</dbReference>
<evidence type="ECO:0000256" key="3">
    <source>
        <dbReference type="ARBA" id="ARBA00022617"/>
    </source>
</evidence>
<dbReference type="Gene3D" id="1.10.489.10">
    <property type="entry name" value="Chloroperoxidase-like"/>
    <property type="match status" value="1"/>
</dbReference>
<keyword evidence="3" id="KW-0349">Heme</keyword>
<name>A0A2T4AY27_9HYPO</name>
<evidence type="ECO:0000256" key="2">
    <source>
        <dbReference type="ARBA" id="ARBA00022559"/>
    </source>
</evidence>
<keyword evidence="4" id="KW-0479">Metal-binding</keyword>
<keyword evidence="8" id="KW-0732">Signal</keyword>
<dbReference type="SUPFAM" id="SSF47571">
    <property type="entry name" value="Cloroperoxidase"/>
    <property type="match status" value="1"/>
</dbReference>
<dbReference type="RefSeq" id="XP_024745198.1">
    <property type="nucleotide sequence ID" value="XM_024891873.1"/>
</dbReference>
<evidence type="ECO:0000259" key="9">
    <source>
        <dbReference type="PROSITE" id="PS51405"/>
    </source>
</evidence>
<sequence length="268" mass="29494">MASKIVLASLIAVSAATEGLRPYEAPGPDDLRGPCPMLNTLANHNYLPHNGRNITAQLLSDAVTEAINFDGWVASKVGNDFLKAVHKSAFDLPELNRPGILQHIASLTRDDVTDVDSLDCAASPERIKLLLEDSSTDCLTVSSLAKTRLRVENLSAPQEMTLMDTVFAYLEASLLLGMMNDGPLPSGWSFPSADSYCAPKKKVETWLTEERFPVELGWKRSERKLGIMDFLPAMKGVFAETRLLAGKGPLWKMFVPSFLQKQETRSEL</sequence>
<keyword evidence="2 10" id="KW-0575">Peroxidase</keyword>
<proteinExistence type="inferred from homology"/>
<protein>
    <submittedName>
        <fullName evidence="10">Cloroperoxidase</fullName>
    </submittedName>
</protein>
<keyword evidence="6" id="KW-0408">Iron</keyword>
<reference evidence="11" key="1">
    <citation type="submission" date="2016-07" db="EMBL/GenBank/DDBJ databases">
        <title>Multiple horizontal gene transfer events from other fungi enriched the ability of initially mycotrophic Trichoderma (Ascomycota) to feed on dead plant biomass.</title>
        <authorList>
            <consortium name="DOE Joint Genome Institute"/>
            <person name="Atanasova L."/>
            <person name="Chenthamara K."/>
            <person name="Zhang J."/>
            <person name="Grujic M."/>
            <person name="Henrissat B."/>
            <person name="Kuo A."/>
            <person name="Aerts A."/>
            <person name="Salamov A."/>
            <person name="Lipzen A."/>
            <person name="Labutti K."/>
            <person name="Barry K."/>
            <person name="Miao Y."/>
            <person name="Rahimi M.J."/>
            <person name="Shen Q."/>
            <person name="Grigoriev I.V."/>
            <person name="Kubicek C.P."/>
            <person name="Druzhinina I.S."/>
        </authorList>
    </citation>
    <scope>NUCLEOTIDE SEQUENCE [LARGE SCALE GENOMIC DNA]</scope>
    <source>
        <strain evidence="11">TUCIM 6016</strain>
    </source>
</reference>
<evidence type="ECO:0000256" key="8">
    <source>
        <dbReference type="SAM" id="SignalP"/>
    </source>
</evidence>
<evidence type="ECO:0000256" key="4">
    <source>
        <dbReference type="ARBA" id="ARBA00022723"/>
    </source>
</evidence>
<dbReference type="PROSITE" id="PS51405">
    <property type="entry name" value="HEME_HALOPEROXIDASE"/>
    <property type="match status" value="1"/>
</dbReference>
<dbReference type="AlphaFoldDB" id="A0A2T4AY27"/>
<dbReference type="GO" id="GO:0046872">
    <property type="term" value="F:metal ion binding"/>
    <property type="evidence" value="ECO:0007669"/>
    <property type="project" value="UniProtKB-KW"/>
</dbReference>
<feature type="signal peptide" evidence="8">
    <location>
        <begin position="1"/>
        <end position="16"/>
    </location>
</feature>
<gene>
    <name evidence="10" type="ORF">BBK36DRAFT_1130754</name>
</gene>
<accession>A0A2T4AY27</accession>
<dbReference type="PANTHER" id="PTHR33577">
    <property type="entry name" value="STERIGMATOCYSTIN BIOSYNTHESIS PEROXIDASE STCC-RELATED"/>
    <property type="match status" value="1"/>
</dbReference>
<dbReference type="PANTHER" id="PTHR33577:SF9">
    <property type="entry name" value="PEROXIDASE STCC"/>
    <property type="match status" value="1"/>
</dbReference>
<comment type="cofactor">
    <cofactor evidence="1">
        <name>heme b</name>
        <dbReference type="ChEBI" id="CHEBI:60344"/>
    </cofactor>
</comment>
<evidence type="ECO:0000313" key="11">
    <source>
        <dbReference type="Proteomes" id="UP000241546"/>
    </source>
</evidence>
<dbReference type="InterPro" id="IPR000028">
    <property type="entry name" value="Chloroperoxidase"/>
</dbReference>
<dbReference type="EMBL" id="KZ680227">
    <property type="protein sequence ID" value="PTB61878.1"/>
    <property type="molecule type" value="Genomic_DNA"/>
</dbReference>
<keyword evidence="5" id="KW-0560">Oxidoreductase</keyword>